<evidence type="ECO:0000313" key="3">
    <source>
        <dbReference type="Proteomes" id="UP000002671"/>
    </source>
</evidence>
<reference evidence="2 3" key="2">
    <citation type="journal article" date="2009" name="Infect. Immun.">
        <title>Comparative genomics reveal extensive transposon-mediated genomic plasticity and diversity among potential effector proteins within the genus Coxiella.</title>
        <authorList>
            <person name="Beare P.A."/>
            <person name="Unsworth N."/>
            <person name="Andoh M."/>
            <person name="Voth D.E."/>
            <person name="Omsland A."/>
            <person name="Gilk S.D."/>
            <person name="Williams K.P."/>
            <person name="Sobral B.W."/>
            <person name="Kupko J.J.III."/>
            <person name="Porcella S.F."/>
            <person name="Samuel J.E."/>
            <person name="Heinzen R.A."/>
        </authorList>
    </citation>
    <scope>NUCLEOTIDE SEQUENCE [LARGE SCALE GENOMIC DNA]</scope>
    <source>
        <strain evidence="3">RSA 493 / Nine Mile phase I</strain>
    </source>
</reference>
<organism evidence="2 3">
    <name type="scientific">Coxiella burnetii (strain RSA 493 / Nine Mile phase I)</name>
    <dbReference type="NCBI Taxonomy" id="227377"/>
    <lineage>
        <taxon>Bacteria</taxon>
        <taxon>Pseudomonadati</taxon>
        <taxon>Pseudomonadota</taxon>
        <taxon>Gammaproteobacteria</taxon>
        <taxon>Legionellales</taxon>
        <taxon>Coxiellaceae</taxon>
        <taxon>Coxiella</taxon>
    </lineage>
</organism>
<evidence type="ECO:0000313" key="2">
    <source>
        <dbReference type="EMBL" id="ACI15259.1"/>
    </source>
</evidence>
<accession>B5QS95</accession>
<dbReference type="RefSeq" id="WP_010957627.1">
    <property type="nucleotide sequence ID" value="NC_002971.4"/>
</dbReference>
<dbReference type="RefSeq" id="YP_002332968.1">
    <property type="nucleotide sequence ID" value="NC_002971.4"/>
</dbReference>
<dbReference type="GeneID" id="7065957"/>
<reference evidence="2 3" key="1">
    <citation type="journal article" date="2003" name="Proc. Natl. Acad. Sci. U.S.A.">
        <title>Complete genome sequence of the Q-fever pathogen, Coxiella burnetii.</title>
        <authorList>
            <person name="Seshadri R."/>
            <person name="Paulsen I.T."/>
            <person name="Eisen J.A."/>
            <person name="Read T.D."/>
            <person name="Nelson K.E."/>
            <person name="Nelson W.C."/>
            <person name="Ward N.L."/>
            <person name="Tettelin H."/>
            <person name="Davidsen T.M."/>
            <person name="Beanan M.J."/>
            <person name="Deboy R.T."/>
            <person name="Daugherty S.C."/>
            <person name="Brinkac L.M."/>
            <person name="Madupu R."/>
            <person name="Dodson R.J."/>
            <person name="Khouri H.M."/>
            <person name="Lee K.H."/>
            <person name="Carty H.A."/>
            <person name="Scanlan D."/>
            <person name="Heinzen R.A."/>
            <person name="Thompson H.A."/>
            <person name="Samuel J.E."/>
            <person name="Fraser C.M."/>
            <person name="Heidelberg J.F."/>
        </authorList>
    </citation>
    <scope>NUCLEOTIDE SEQUENCE [LARGE SCALE GENOMIC DNA]</scope>
    <source>
        <strain evidence="3">RSA 493 / Nine Mile phase I</strain>
    </source>
</reference>
<evidence type="ECO:0000256" key="1">
    <source>
        <dbReference type="SAM" id="MobiDB-lite"/>
    </source>
</evidence>
<dbReference type="HOGENOM" id="CLU_3355687_0_0_6"/>
<dbReference type="EMBL" id="AE016828">
    <property type="protein sequence ID" value="ACI15259.1"/>
    <property type="molecule type" value="Genomic_DNA"/>
</dbReference>
<gene>
    <name evidence="2" type="ORF">CBU_0514a</name>
</gene>
<protein>
    <submittedName>
        <fullName evidence="2">Uncharacterized protein</fullName>
    </submittedName>
</protein>
<sequence>MRCMKQGRFVTERKQSPKEKKELGRLQEEEWLVLYS</sequence>
<dbReference type="Proteomes" id="UP000002671">
    <property type="component" value="Chromosome"/>
</dbReference>
<dbReference type="KEGG" id="cbu:CBU_0514a"/>
<name>B5QS95_COXBU</name>
<dbReference type="STRING" id="227377.CBU_0514a"/>
<keyword evidence="3" id="KW-1185">Reference proteome</keyword>
<dbReference type="EnsemblBacteria" id="ACI15259">
    <property type="protein sequence ID" value="ACI15259"/>
    <property type="gene ID" value="CBU_0514a"/>
</dbReference>
<feature type="region of interest" description="Disordered" evidence="1">
    <location>
        <begin position="1"/>
        <end position="21"/>
    </location>
</feature>
<feature type="compositionally biased region" description="Basic and acidic residues" evidence="1">
    <location>
        <begin position="10"/>
        <end position="21"/>
    </location>
</feature>
<proteinExistence type="predicted"/>
<dbReference type="AlphaFoldDB" id="B5QS95"/>